<organism evidence="2">
    <name type="scientific">Rhizophora mucronata</name>
    <name type="common">Asiatic mangrove</name>
    <dbReference type="NCBI Taxonomy" id="61149"/>
    <lineage>
        <taxon>Eukaryota</taxon>
        <taxon>Viridiplantae</taxon>
        <taxon>Streptophyta</taxon>
        <taxon>Embryophyta</taxon>
        <taxon>Tracheophyta</taxon>
        <taxon>Spermatophyta</taxon>
        <taxon>Magnoliopsida</taxon>
        <taxon>eudicotyledons</taxon>
        <taxon>Gunneridae</taxon>
        <taxon>Pentapetalae</taxon>
        <taxon>rosids</taxon>
        <taxon>fabids</taxon>
        <taxon>Malpighiales</taxon>
        <taxon>Rhizophoraceae</taxon>
        <taxon>Rhizophora</taxon>
    </lineage>
</organism>
<name>A0A2P2KJZ7_RHIMU</name>
<feature type="region of interest" description="Disordered" evidence="1">
    <location>
        <begin position="1"/>
        <end position="27"/>
    </location>
</feature>
<dbReference type="AlphaFoldDB" id="A0A2P2KJZ7"/>
<accession>A0A2P2KJZ7</accession>
<evidence type="ECO:0000256" key="1">
    <source>
        <dbReference type="SAM" id="MobiDB-lite"/>
    </source>
</evidence>
<evidence type="ECO:0000313" key="2">
    <source>
        <dbReference type="EMBL" id="MBX06029.1"/>
    </source>
</evidence>
<reference evidence="2" key="1">
    <citation type="submission" date="2018-02" db="EMBL/GenBank/DDBJ databases">
        <title>Rhizophora mucronata_Transcriptome.</title>
        <authorList>
            <person name="Meera S.P."/>
            <person name="Sreeshan A."/>
            <person name="Augustine A."/>
        </authorList>
    </citation>
    <scope>NUCLEOTIDE SEQUENCE</scope>
    <source>
        <tissue evidence="2">Leaf</tissue>
    </source>
</reference>
<feature type="compositionally biased region" description="Low complexity" evidence="1">
    <location>
        <begin position="7"/>
        <end position="27"/>
    </location>
</feature>
<sequence length="48" mass="4887">MEAMDCSSSGSGNSFATSRTAASLASTPRSSAIIFFELNSQAEPAGEN</sequence>
<proteinExistence type="predicted"/>
<dbReference type="EMBL" id="GGEC01025545">
    <property type="protein sequence ID" value="MBX06029.1"/>
    <property type="molecule type" value="Transcribed_RNA"/>
</dbReference>
<protein>
    <submittedName>
        <fullName evidence="2">Uncharacterized protein</fullName>
    </submittedName>
</protein>